<gene>
    <name evidence="3" type="ORF">BD324DRAFT_7587</name>
</gene>
<dbReference type="GeneID" id="33561050"/>
<name>A0A1Y1UR93_9TREE</name>
<dbReference type="Proteomes" id="UP000193218">
    <property type="component" value="Unassembled WGS sequence"/>
</dbReference>
<comment type="caution">
    <text evidence="3">The sequence shown here is derived from an EMBL/GenBank/DDBJ whole genome shotgun (WGS) entry which is preliminary data.</text>
</comment>
<feature type="compositionally biased region" description="Basic and acidic residues" evidence="1">
    <location>
        <begin position="62"/>
        <end position="71"/>
    </location>
</feature>
<dbReference type="InParanoid" id="A0A1Y1UR93"/>
<evidence type="ECO:0000313" key="3">
    <source>
        <dbReference type="EMBL" id="ORX40560.1"/>
    </source>
</evidence>
<evidence type="ECO:0000256" key="1">
    <source>
        <dbReference type="SAM" id="MobiDB-lite"/>
    </source>
</evidence>
<proteinExistence type="predicted"/>
<accession>A0A1Y1UR93</accession>
<organism evidence="3 4">
    <name type="scientific">Kockovaella imperatae</name>
    <dbReference type="NCBI Taxonomy" id="4999"/>
    <lineage>
        <taxon>Eukaryota</taxon>
        <taxon>Fungi</taxon>
        <taxon>Dikarya</taxon>
        <taxon>Basidiomycota</taxon>
        <taxon>Agaricomycotina</taxon>
        <taxon>Tremellomycetes</taxon>
        <taxon>Tremellales</taxon>
        <taxon>Cuniculitremaceae</taxon>
        <taxon>Kockovaella</taxon>
    </lineage>
</organism>
<keyword evidence="2" id="KW-1133">Transmembrane helix</keyword>
<feature type="compositionally biased region" description="Basic residues" evidence="1">
    <location>
        <begin position="1"/>
        <end position="11"/>
    </location>
</feature>
<feature type="compositionally biased region" description="Basic and acidic residues" evidence="1">
    <location>
        <begin position="176"/>
        <end position="187"/>
    </location>
</feature>
<evidence type="ECO:0000313" key="4">
    <source>
        <dbReference type="Proteomes" id="UP000193218"/>
    </source>
</evidence>
<keyword evidence="2" id="KW-0812">Transmembrane</keyword>
<dbReference type="AlphaFoldDB" id="A0A1Y1UR93"/>
<feature type="region of interest" description="Disordered" evidence="1">
    <location>
        <begin position="1"/>
        <end position="194"/>
    </location>
</feature>
<feature type="compositionally biased region" description="Acidic residues" evidence="1">
    <location>
        <begin position="166"/>
        <end position="175"/>
    </location>
</feature>
<dbReference type="EMBL" id="NBSH01000001">
    <property type="protein sequence ID" value="ORX40560.1"/>
    <property type="molecule type" value="Genomic_DNA"/>
</dbReference>
<evidence type="ECO:0000256" key="2">
    <source>
        <dbReference type="SAM" id="Phobius"/>
    </source>
</evidence>
<keyword evidence="2" id="KW-0472">Membrane</keyword>
<keyword evidence="4" id="KW-1185">Reference proteome</keyword>
<dbReference type="STRING" id="4999.A0A1Y1UR93"/>
<protein>
    <submittedName>
        <fullName evidence="3">Uncharacterized protein</fullName>
    </submittedName>
</protein>
<dbReference type="RefSeq" id="XP_021874239.1">
    <property type="nucleotide sequence ID" value="XM_022019241.1"/>
</dbReference>
<sequence length="265" mass="29098">MVQKQPRRARGHRDSRVSSESESDSDGQLTPEASPSPPSTPGNNDGSARHPGLVSPITDSDSDAHPVASREHPRRSQAPTPESEDNSSDDNRPTPPSTRSTSKAPTLRKTIISSGEEEEDNEPPPRPSRKSSATSQRAKSAAPSRYKAGTANRRPPRPTKTSGEGAEFDSGDETVESQRKRYEERQQRQPSSIGSPWRALKRSWRWFWGWEGWILVRAYIAIPIALTISCLMLAIGATGPAPGITWWWFCISNDIKLGGIGYCQG</sequence>
<feature type="transmembrane region" description="Helical" evidence="2">
    <location>
        <begin position="214"/>
        <end position="237"/>
    </location>
</feature>
<reference evidence="3 4" key="1">
    <citation type="submission" date="2017-03" db="EMBL/GenBank/DDBJ databases">
        <title>Widespread Adenine N6-methylation of Active Genes in Fungi.</title>
        <authorList>
            <consortium name="DOE Joint Genome Institute"/>
            <person name="Mondo S.J."/>
            <person name="Dannebaum R.O."/>
            <person name="Kuo R.C."/>
            <person name="Louie K.B."/>
            <person name="Bewick A.J."/>
            <person name="Labutti K."/>
            <person name="Haridas S."/>
            <person name="Kuo A."/>
            <person name="Salamov A."/>
            <person name="Ahrendt S.R."/>
            <person name="Lau R."/>
            <person name="Bowen B.P."/>
            <person name="Lipzen A."/>
            <person name="Sullivan W."/>
            <person name="Andreopoulos W.B."/>
            <person name="Clum A."/>
            <person name="Lindquist E."/>
            <person name="Daum C."/>
            <person name="Northen T.R."/>
            <person name="Ramamoorthy G."/>
            <person name="Schmitz R.J."/>
            <person name="Gryganskyi A."/>
            <person name="Culley D."/>
            <person name="Magnuson J."/>
            <person name="James T.Y."/>
            <person name="O'Malley M.A."/>
            <person name="Stajich J.E."/>
            <person name="Spatafora J.W."/>
            <person name="Visel A."/>
            <person name="Grigoriev I.V."/>
        </authorList>
    </citation>
    <scope>NUCLEOTIDE SEQUENCE [LARGE SCALE GENOMIC DNA]</scope>
    <source>
        <strain evidence="3 4">NRRL Y-17943</strain>
    </source>
</reference>